<evidence type="ECO:0000313" key="1">
    <source>
        <dbReference type="EMBL" id="RBP38614.1"/>
    </source>
</evidence>
<organism evidence="1 2">
    <name type="scientific">Roseimicrobium gellanilyticum</name>
    <dbReference type="NCBI Taxonomy" id="748857"/>
    <lineage>
        <taxon>Bacteria</taxon>
        <taxon>Pseudomonadati</taxon>
        <taxon>Verrucomicrobiota</taxon>
        <taxon>Verrucomicrobiia</taxon>
        <taxon>Verrucomicrobiales</taxon>
        <taxon>Verrucomicrobiaceae</taxon>
        <taxon>Roseimicrobium</taxon>
    </lineage>
</organism>
<gene>
    <name evidence="1" type="ORF">DES53_111133</name>
</gene>
<reference evidence="1 2" key="1">
    <citation type="submission" date="2018-06" db="EMBL/GenBank/DDBJ databases">
        <title>Genomic Encyclopedia of Type Strains, Phase IV (KMG-IV): sequencing the most valuable type-strain genomes for metagenomic binning, comparative biology and taxonomic classification.</title>
        <authorList>
            <person name="Goeker M."/>
        </authorList>
    </citation>
    <scope>NUCLEOTIDE SEQUENCE [LARGE SCALE GENOMIC DNA]</scope>
    <source>
        <strain evidence="1 2">DSM 25532</strain>
    </source>
</reference>
<keyword evidence="2" id="KW-1185">Reference proteome</keyword>
<name>A0A366H923_9BACT</name>
<dbReference type="Pfam" id="PF06067">
    <property type="entry name" value="DUF932"/>
    <property type="match status" value="1"/>
</dbReference>
<proteinExistence type="predicted"/>
<sequence length="286" mass="31645">MQQPAAWASSFESHHKKGTTIMNDNALALPVVTAPPVQARPHHPNLILHCGARLATLDEVARVRTPPSTATWQPIPHATLVQTIERTLAASNLRLGSVAHSLDAEGNRYFGLMEIMGRSSSQDYCWVLGLRNSHDKTFPAGIVAGATVFCCDNLSFSGEVKFARKHTRFIMRDLPQLTERAVGRLMAKWHDQDKRIGAYKEADIDDASAHDLVIRATDVGVCSNRLIPSVLHEWREPRHAAFEARNVWSLFNAFTESLKDGNLAELPKRTEALHGLLDTHVGLGLN</sequence>
<accession>A0A366H923</accession>
<dbReference type="EMBL" id="QNRR01000011">
    <property type="protein sequence ID" value="RBP38614.1"/>
    <property type="molecule type" value="Genomic_DNA"/>
</dbReference>
<comment type="caution">
    <text evidence="1">The sequence shown here is derived from an EMBL/GenBank/DDBJ whole genome shotgun (WGS) entry which is preliminary data.</text>
</comment>
<dbReference type="Proteomes" id="UP000253426">
    <property type="component" value="Unassembled WGS sequence"/>
</dbReference>
<dbReference type="InterPro" id="IPR026325">
    <property type="entry name" value="DUF932"/>
</dbReference>
<dbReference type="AlphaFoldDB" id="A0A366H923"/>
<evidence type="ECO:0000313" key="2">
    <source>
        <dbReference type="Proteomes" id="UP000253426"/>
    </source>
</evidence>
<protein>
    <submittedName>
        <fullName evidence="1">Uncharacterized protein DUF932</fullName>
    </submittedName>
</protein>